<evidence type="ECO:0000313" key="4">
    <source>
        <dbReference type="Proteomes" id="UP001156905"/>
    </source>
</evidence>
<dbReference type="InterPro" id="IPR002656">
    <property type="entry name" value="Acyl_transf_3_dom"/>
</dbReference>
<feature type="transmembrane region" description="Helical" evidence="1">
    <location>
        <begin position="231"/>
        <end position="251"/>
    </location>
</feature>
<protein>
    <submittedName>
        <fullName evidence="3">Acyltransferase</fullName>
    </submittedName>
</protein>
<reference evidence="4" key="1">
    <citation type="journal article" date="2019" name="Int. J. Syst. Evol. Microbiol.">
        <title>The Global Catalogue of Microorganisms (GCM) 10K type strain sequencing project: providing services to taxonomists for standard genome sequencing and annotation.</title>
        <authorList>
            <consortium name="The Broad Institute Genomics Platform"/>
            <consortium name="The Broad Institute Genome Sequencing Center for Infectious Disease"/>
            <person name="Wu L."/>
            <person name="Ma J."/>
        </authorList>
    </citation>
    <scope>NUCLEOTIDE SEQUENCE [LARGE SCALE GENOMIC DNA]</scope>
    <source>
        <strain evidence="4">NBRC 102520</strain>
    </source>
</reference>
<keyword evidence="1" id="KW-0812">Transmembrane</keyword>
<feature type="transmembrane region" description="Helical" evidence="1">
    <location>
        <begin position="164"/>
        <end position="185"/>
    </location>
</feature>
<feature type="transmembrane region" description="Helical" evidence="1">
    <location>
        <begin position="20"/>
        <end position="41"/>
    </location>
</feature>
<proteinExistence type="predicted"/>
<dbReference type="EMBL" id="BSOW01000041">
    <property type="protein sequence ID" value="GLR91069.1"/>
    <property type="molecule type" value="Genomic_DNA"/>
</dbReference>
<feature type="domain" description="Acyltransferase 3" evidence="2">
    <location>
        <begin position="9"/>
        <end position="303"/>
    </location>
</feature>
<evidence type="ECO:0000313" key="3">
    <source>
        <dbReference type="EMBL" id="GLR91069.1"/>
    </source>
</evidence>
<dbReference type="PANTHER" id="PTHR23028">
    <property type="entry name" value="ACETYLTRANSFERASE"/>
    <property type="match status" value="1"/>
</dbReference>
<sequence length="341" mass="38350">MAVIYTHHLTEKYWLFGIYWGRLGVQCFFVLSGFLITSILIRESETASSFRPIYVSFISRRAFRLYPLLLVTLTVCAVLGINAVRDGFLWHVTYLTNLYVIKVDAWPGPVSPLWSLAVEEQFYLFWPFVIYFTPRRLLPALLIVFIAAAPAFRLIWRAEGLGDFGAWVLPPAYFDSLAMGALLALYKKRTEVLWLAGLAGTCIWLILALMPPDSQTFFAQAAPEDTAAAMIFAWVIARASTGFHGMAGNILNNSALQYIGAISYGIYVLHGFVPYYLETHGLTDFLPHWLSKLTSVGLTIILASISWHVLERPVTRLGQSALDRWKLRLRVEPGASPHGQV</sequence>
<dbReference type="InterPro" id="IPR050879">
    <property type="entry name" value="Acyltransferase_3"/>
</dbReference>
<keyword evidence="1" id="KW-1133">Transmembrane helix</keyword>
<dbReference type="Pfam" id="PF01757">
    <property type="entry name" value="Acyl_transf_3"/>
    <property type="match status" value="1"/>
</dbReference>
<evidence type="ECO:0000259" key="2">
    <source>
        <dbReference type="Pfam" id="PF01757"/>
    </source>
</evidence>
<feature type="transmembrane region" description="Helical" evidence="1">
    <location>
        <begin position="289"/>
        <end position="310"/>
    </location>
</feature>
<keyword evidence="3" id="KW-0808">Transferase</keyword>
<accession>A0ABQ6BCE1</accession>
<keyword evidence="3" id="KW-0012">Acyltransferase</keyword>
<feature type="transmembrane region" description="Helical" evidence="1">
    <location>
        <begin position="140"/>
        <end position="158"/>
    </location>
</feature>
<keyword evidence="1" id="KW-0472">Membrane</keyword>
<feature type="transmembrane region" description="Helical" evidence="1">
    <location>
        <begin position="113"/>
        <end position="133"/>
    </location>
</feature>
<dbReference type="PANTHER" id="PTHR23028:SF53">
    <property type="entry name" value="ACYL_TRANSF_3 DOMAIN-CONTAINING PROTEIN"/>
    <property type="match status" value="1"/>
</dbReference>
<organism evidence="3 4">
    <name type="scientific">Bradyrhizobium iriomotense</name>
    <dbReference type="NCBI Taxonomy" id="441950"/>
    <lineage>
        <taxon>Bacteria</taxon>
        <taxon>Pseudomonadati</taxon>
        <taxon>Pseudomonadota</taxon>
        <taxon>Alphaproteobacteria</taxon>
        <taxon>Hyphomicrobiales</taxon>
        <taxon>Nitrobacteraceae</taxon>
        <taxon>Bradyrhizobium</taxon>
    </lineage>
</organism>
<evidence type="ECO:0000256" key="1">
    <source>
        <dbReference type="SAM" id="Phobius"/>
    </source>
</evidence>
<feature type="transmembrane region" description="Helical" evidence="1">
    <location>
        <begin position="192"/>
        <end position="211"/>
    </location>
</feature>
<gene>
    <name evidence="3" type="ORF">GCM10007857_77850</name>
</gene>
<feature type="transmembrane region" description="Helical" evidence="1">
    <location>
        <begin position="62"/>
        <end position="84"/>
    </location>
</feature>
<comment type="caution">
    <text evidence="3">The sequence shown here is derived from an EMBL/GenBank/DDBJ whole genome shotgun (WGS) entry which is preliminary data.</text>
</comment>
<dbReference type="Proteomes" id="UP001156905">
    <property type="component" value="Unassembled WGS sequence"/>
</dbReference>
<dbReference type="GO" id="GO:0016746">
    <property type="term" value="F:acyltransferase activity"/>
    <property type="evidence" value="ECO:0007669"/>
    <property type="project" value="UniProtKB-KW"/>
</dbReference>
<keyword evidence="4" id="KW-1185">Reference proteome</keyword>
<feature type="transmembrane region" description="Helical" evidence="1">
    <location>
        <begin position="258"/>
        <end position="277"/>
    </location>
</feature>
<name>A0ABQ6BCE1_9BRAD</name>